<organism evidence="2 3">
    <name type="scientific">Flagellimonas allohymeniacidonis</name>
    <dbReference type="NCBI Taxonomy" id="2517819"/>
    <lineage>
        <taxon>Bacteria</taxon>
        <taxon>Pseudomonadati</taxon>
        <taxon>Bacteroidota</taxon>
        <taxon>Flavobacteriia</taxon>
        <taxon>Flavobacteriales</taxon>
        <taxon>Flavobacteriaceae</taxon>
        <taxon>Flagellimonas</taxon>
    </lineage>
</organism>
<accession>A0A4Q8QEW0</accession>
<dbReference type="InterPro" id="IPR050583">
    <property type="entry name" value="Mycobacterial_A85_antigen"/>
</dbReference>
<dbReference type="RefSeq" id="WP_130610086.1">
    <property type="nucleotide sequence ID" value="NZ_SGIU01000001.1"/>
</dbReference>
<feature type="chain" id="PRO_5020485216" evidence="1">
    <location>
        <begin position="23"/>
        <end position="376"/>
    </location>
</feature>
<feature type="signal peptide" evidence="1">
    <location>
        <begin position="1"/>
        <end position="22"/>
    </location>
</feature>
<dbReference type="PANTHER" id="PTHR48098">
    <property type="entry name" value="ENTEROCHELIN ESTERASE-RELATED"/>
    <property type="match status" value="1"/>
</dbReference>
<dbReference type="InterPro" id="IPR029058">
    <property type="entry name" value="AB_hydrolase_fold"/>
</dbReference>
<dbReference type="Gene3D" id="3.40.50.1820">
    <property type="entry name" value="alpha/beta hydrolase"/>
    <property type="match status" value="1"/>
</dbReference>
<comment type="caution">
    <text evidence="2">The sequence shown here is derived from an EMBL/GenBank/DDBJ whole genome shotgun (WGS) entry which is preliminary data.</text>
</comment>
<keyword evidence="1" id="KW-0732">Signal</keyword>
<keyword evidence="3" id="KW-1185">Reference proteome</keyword>
<evidence type="ECO:0000313" key="2">
    <source>
        <dbReference type="EMBL" id="TAI49005.1"/>
    </source>
</evidence>
<proteinExistence type="predicted"/>
<dbReference type="AlphaFoldDB" id="A0A4Q8QEW0"/>
<dbReference type="Proteomes" id="UP000291981">
    <property type="component" value="Unassembled WGS sequence"/>
</dbReference>
<evidence type="ECO:0000256" key="1">
    <source>
        <dbReference type="SAM" id="SignalP"/>
    </source>
</evidence>
<dbReference type="PANTHER" id="PTHR48098:SF6">
    <property type="entry name" value="FERRI-BACILLIBACTIN ESTERASE BESA"/>
    <property type="match status" value="1"/>
</dbReference>
<keyword evidence="2" id="KW-0378">Hydrolase</keyword>
<gene>
    <name evidence="2" type="ORF">EW142_04205</name>
</gene>
<dbReference type="OrthoDB" id="9784036at2"/>
<dbReference type="EMBL" id="SGIU01000001">
    <property type="protein sequence ID" value="TAI49005.1"/>
    <property type="molecule type" value="Genomic_DNA"/>
</dbReference>
<name>A0A4Q8QEW0_9FLAO</name>
<sequence>MKRLVAVLLPAILLSSHLICFAQNSGKSNQEIVIGERFSLFSKALNEDREVFISLPSNYNRNQHKYPVIFVLDAEYLFEITNGIVKIKVSRNEMPESIVVGIPNSPGKRYDMAMPLSYPDGRTFFGDADGKKIKDYLKFVGEELNNYLENNYKVNPHRTIIGMSPTFGPVLEAFWNQPDLFDGYIVLAAELAVKTTSGKTIQERVLHAIQEPERSKCAVYIGKASDDLKRRPKEEALAYVELNQRLERTANPKINYRIEILKNENHYGMATLGIKHGLENIYPFSTWTIPYRDFWEARNPAKEIRQFYDKLSAQYGFEILPLEDSFYAAQTLSGTARRLKRQGKNKEAQEVLQLALKYYPNSPYLKRMYSDTTSSE</sequence>
<dbReference type="GO" id="GO:0016787">
    <property type="term" value="F:hydrolase activity"/>
    <property type="evidence" value="ECO:0007669"/>
    <property type="project" value="UniProtKB-KW"/>
</dbReference>
<dbReference type="Pfam" id="PF00756">
    <property type="entry name" value="Esterase"/>
    <property type="match status" value="1"/>
</dbReference>
<reference evidence="2 3" key="1">
    <citation type="submission" date="2019-02" db="EMBL/GenBank/DDBJ databases">
        <title>Draft genome sequence of Muricauda sp. 176CP4-71.</title>
        <authorList>
            <person name="Park J.-S."/>
        </authorList>
    </citation>
    <scope>NUCLEOTIDE SEQUENCE [LARGE SCALE GENOMIC DNA]</scope>
    <source>
        <strain evidence="2 3">176CP4-71</strain>
    </source>
</reference>
<dbReference type="SUPFAM" id="SSF53474">
    <property type="entry name" value="alpha/beta-Hydrolases"/>
    <property type="match status" value="1"/>
</dbReference>
<protein>
    <submittedName>
        <fullName evidence="2">Alpha/beta hydrolase</fullName>
    </submittedName>
</protein>
<evidence type="ECO:0000313" key="3">
    <source>
        <dbReference type="Proteomes" id="UP000291981"/>
    </source>
</evidence>
<dbReference type="InterPro" id="IPR000801">
    <property type="entry name" value="Esterase-like"/>
</dbReference>